<dbReference type="EMBL" id="VJZD01000003">
    <property type="protein sequence ID" value="MPY30095.1"/>
    <property type="molecule type" value="Genomic_DNA"/>
</dbReference>
<reference evidence="1 2" key="1">
    <citation type="submission" date="2019-07" db="EMBL/GenBank/DDBJ databases">
        <title>New species of Amycolatopsis and Streptomyces.</title>
        <authorList>
            <person name="Duangmal K."/>
            <person name="Teo W.F.A."/>
            <person name="Lipun K."/>
        </authorList>
    </citation>
    <scope>NUCLEOTIDE SEQUENCE [LARGE SCALE GENOMIC DNA]</scope>
    <source>
        <strain evidence="1 2">NBRC 109810</strain>
    </source>
</reference>
<proteinExistence type="predicted"/>
<protein>
    <submittedName>
        <fullName evidence="1">Uncharacterized protein</fullName>
    </submittedName>
</protein>
<sequence length="128" mass="13332">MPHPRREQSGACLGVRARCTCGCGTAYFELDTSEVEPAPVGPGILVAPEAQRVIETGEYGRCSALVCWRGCAGSDLLGGQQRAHRVGFPASQVGRRAGQVGVVGGLPLSRRAMAGIDHRSGRTTRGSG</sequence>
<comment type="caution">
    <text evidence="1">The sequence shown here is derived from an EMBL/GenBank/DDBJ whole genome shotgun (WGS) entry which is preliminary data.</text>
</comment>
<accession>A0A5N8V7Y8</accession>
<dbReference type="Proteomes" id="UP000325849">
    <property type="component" value="Unassembled WGS sequence"/>
</dbReference>
<gene>
    <name evidence="1" type="ORF">FNH09_01780</name>
</gene>
<evidence type="ECO:0000313" key="1">
    <source>
        <dbReference type="EMBL" id="MPY30095.1"/>
    </source>
</evidence>
<evidence type="ECO:0000313" key="2">
    <source>
        <dbReference type="Proteomes" id="UP000325849"/>
    </source>
</evidence>
<dbReference type="AlphaFoldDB" id="A0A5N8V7Y8"/>
<organism evidence="1 2">
    <name type="scientific">Streptomyces adustus</name>
    <dbReference type="NCBI Taxonomy" id="1609272"/>
    <lineage>
        <taxon>Bacteria</taxon>
        <taxon>Bacillati</taxon>
        <taxon>Actinomycetota</taxon>
        <taxon>Actinomycetes</taxon>
        <taxon>Kitasatosporales</taxon>
        <taxon>Streptomycetaceae</taxon>
        <taxon>Streptomyces</taxon>
    </lineage>
</organism>
<keyword evidence="2" id="KW-1185">Reference proteome</keyword>
<name>A0A5N8V7Y8_9ACTN</name>